<dbReference type="EMBL" id="HBUF01573785">
    <property type="protein sequence ID" value="CAG6767564.1"/>
    <property type="molecule type" value="Transcribed_RNA"/>
</dbReference>
<dbReference type="EMBL" id="HBUF01573789">
    <property type="protein sequence ID" value="CAG6767579.1"/>
    <property type="molecule type" value="Transcribed_RNA"/>
</dbReference>
<keyword evidence="1" id="KW-0472">Membrane</keyword>
<dbReference type="EMBL" id="HBUF01573787">
    <property type="protein sequence ID" value="CAG6767571.1"/>
    <property type="molecule type" value="Transcribed_RNA"/>
</dbReference>
<proteinExistence type="predicted"/>
<reference evidence="2" key="1">
    <citation type="submission" date="2021-05" db="EMBL/GenBank/DDBJ databases">
        <authorList>
            <person name="Alioto T."/>
            <person name="Alioto T."/>
            <person name="Gomez Garrido J."/>
        </authorList>
    </citation>
    <scope>NUCLEOTIDE SEQUENCE</scope>
</reference>
<feature type="transmembrane region" description="Helical" evidence="1">
    <location>
        <begin position="35"/>
        <end position="55"/>
    </location>
</feature>
<name>A0A8D9EVL2_9HEMI</name>
<sequence>MSSIILHYISSPLRTQSYRLVPLKMSSIVLPLHLSFYWVTSLLKSLLGLEVLLLFSNEIRADVVCVRMCQIIPSISFPFLFSFLFQHSTPLMYFPCIKDNLFHKT</sequence>
<accession>A0A8D9EVL2</accession>
<dbReference type="EMBL" id="HBUF01573783">
    <property type="protein sequence ID" value="CAG6767558.1"/>
    <property type="molecule type" value="Transcribed_RNA"/>
</dbReference>
<keyword evidence="1" id="KW-0812">Transmembrane</keyword>
<evidence type="ECO:0000313" key="2">
    <source>
        <dbReference type="EMBL" id="CAG6767561.1"/>
    </source>
</evidence>
<dbReference type="EMBL" id="HBUF01573786">
    <property type="protein sequence ID" value="CAG6767567.1"/>
    <property type="molecule type" value="Transcribed_RNA"/>
</dbReference>
<dbReference type="EMBL" id="HBUF01573782">
    <property type="protein sequence ID" value="CAG6767555.1"/>
    <property type="molecule type" value="Transcribed_RNA"/>
</dbReference>
<dbReference type="AlphaFoldDB" id="A0A8D9EVL2"/>
<evidence type="ECO:0000256" key="1">
    <source>
        <dbReference type="SAM" id="Phobius"/>
    </source>
</evidence>
<dbReference type="EMBL" id="HBUF01573788">
    <property type="protein sequence ID" value="CAG6767575.1"/>
    <property type="molecule type" value="Transcribed_RNA"/>
</dbReference>
<feature type="transmembrane region" description="Helical" evidence="1">
    <location>
        <begin position="64"/>
        <end position="85"/>
    </location>
</feature>
<protein>
    <submittedName>
        <fullName evidence="2">Uncharacterized protein</fullName>
    </submittedName>
</protein>
<dbReference type="EMBL" id="HBUF01573784">
    <property type="protein sequence ID" value="CAG6767561.1"/>
    <property type="molecule type" value="Transcribed_RNA"/>
</dbReference>
<keyword evidence="1" id="KW-1133">Transmembrane helix</keyword>
<organism evidence="2">
    <name type="scientific">Cacopsylla melanoneura</name>
    <dbReference type="NCBI Taxonomy" id="428564"/>
    <lineage>
        <taxon>Eukaryota</taxon>
        <taxon>Metazoa</taxon>
        <taxon>Ecdysozoa</taxon>
        <taxon>Arthropoda</taxon>
        <taxon>Hexapoda</taxon>
        <taxon>Insecta</taxon>
        <taxon>Pterygota</taxon>
        <taxon>Neoptera</taxon>
        <taxon>Paraneoptera</taxon>
        <taxon>Hemiptera</taxon>
        <taxon>Sternorrhyncha</taxon>
        <taxon>Psylloidea</taxon>
        <taxon>Psyllidae</taxon>
        <taxon>Psyllinae</taxon>
        <taxon>Cacopsylla</taxon>
    </lineage>
</organism>